<keyword evidence="1" id="KW-1133">Transmembrane helix</keyword>
<dbReference type="RefSeq" id="XP_024696784.1">
    <property type="nucleotide sequence ID" value="XM_024832549.1"/>
</dbReference>
<dbReference type="Proteomes" id="UP000234254">
    <property type="component" value="Unassembled WGS sequence"/>
</dbReference>
<accession>A0A2I1DEB4</accession>
<comment type="caution">
    <text evidence="2">The sequence shown here is derived from an EMBL/GenBank/DDBJ whole genome shotgun (WGS) entry which is preliminary data.</text>
</comment>
<dbReference type="AlphaFoldDB" id="A0A2I1DEB4"/>
<dbReference type="EMBL" id="MSFM01000001">
    <property type="protein sequence ID" value="PKY08190.1"/>
    <property type="molecule type" value="Genomic_DNA"/>
</dbReference>
<evidence type="ECO:0000256" key="1">
    <source>
        <dbReference type="SAM" id="Phobius"/>
    </source>
</evidence>
<proteinExistence type="predicted"/>
<keyword evidence="1" id="KW-0812">Transmembrane</keyword>
<reference evidence="2" key="1">
    <citation type="submission" date="2016-12" db="EMBL/GenBank/DDBJ databases">
        <title>The genomes of Aspergillus section Nigri reveals drivers in fungal speciation.</title>
        <authorList>
            <consortium name="DOE Joint Genome Institute"/>
            <person name="Vesth T.C."/>
            <person name="Nybo J."/>
            <person name="Theobald S."/>
            <person name="Brandl J."/>
            <person name="Frisvad J.C."/>
            <person name="Nielsen K.F."/>
            <person name="Lyhne E.K."/>
            <person name="Kogle M.E."/>
            <person name="Kuo A."/>
            <person name="Riley R."/>
            <person name="Clum A."/>
            <person name="Nolan M."/>
            <person name="Lipzen A."/>
            <person name="Salamov A."/>
            <person name="Henrissat B."/>
            <person name="Wiebenga A."/>
            <person name="De vries R.P."/>
            <person name="Grigoriev I.V."/>
            <person name="Mortensen U.H."/>
            <person name="Andersen M.R."/>
            <person name="Baker S.E."/>
        </authorList>
    </citation>
    <scope>NUCLEOTIDE SEQUENCE</scope>
    <source>
        <strain evidence="2">IBT 28561</strain>
    </source>
</reference>
<keyword evidence="3" id="KW-1185">Reference proteome</keyword>
<dbReference type="VEuPathDB" id="FungiDB:P168DRAFT_10993"/>
<gene>
    <name evidence="2" type="ORF">P168DRAFT_10993</name>
</gene>
<sequence length="99" mass="11357">MDACAWSLTWFDLSLRETHRTPSLFFVFFRAFDPQIRTAMGRLIWVNYGKLDGYWHSTSFKAGIVIGWSFPLFLVFFLSFFISSSFLLSALAVATAVRG</sequence>
<organism evidence="2 3">
    <name type="scientific">Aspergillus campestris (strain IBT 28561)</name>
    <dbReference type="NCBI Taxonomy" id="1392248"/>
    <lineage>
        <taxon>Eukaryota</taxon>
        <taxon>Fungi</taxon>
        <taxon>Dikarya</taxon>
        <taxon>Ascomycota</taxon>
        <taxon>Pezizomycotina</taxon>
        <taxon>Eurotiomycetes</taxon>
        <taxon>Eurotiomycetidae</taxon>
        <taxon>Eurotiales</taxon>
        <taxon>Aspergillaceae</taxon>
        <taxon>Aspergillus</taxon>
        <taxon>Aspergillus subgen. Circumdati</taxon>
    </lineage>
</organism>
<evidence type="ECO:0000313" key="2">
    <source>
        <dbReference type="EMBL" id="PKY08190.1"/>
    </source>
</evidence>
<dbReference type="GeneID" id="36540070"/>
<name>A0A2I1DEB4_ASPC2</name>
<feature type="transmembrane region" description="Helical" evidence="1">
    <location>
        <begin position="70"/>
        <end position="97"/>
    </location>
</feature>
<keyword evidence="1" id="KW-0472">Membrane</keyword>
<evidence type="ECO:0000313" key="3">
    <source>
        <dbReference type="Proteomes" id="UP000234254"/>
    </source>
</evidence>
<protein>
    <submittedName>
        <fullName evidence="2">Uncharacterized protein</fullName>
    </submittedName>
</protein>